<gene>
    <name evidence="1" type="ORF">QAD02_022993</name>
</gene>
<dbReference type="Proteomes" id="UP001239111">
    <property type="component" value="Chromosome 1"/>
</dbReference>
<evidence type="ECO:0000313" key="1">
    <source>
        <dbReference type="EMBL" id="KAJ8687199.1"/>
    </source>
</evidence>
<reference evidence="1" key="1">
    <citation type="submission" date="2023-04" db="EMBL/GenBank/DDBJ databases">
        <title>A chromosome-level genome assembly of the parasitoid wasp Eretmocerus hayati.</title>
        <authorList>
            <person name="Zhong Y."/>
            <person name="Liu S."/>
            <person name="Liu Y."/>
        </authorList>
    </citation>
    <scope>NUCLEOTIDE SEQUENCE</scope>
    <source>
        <strain evidence="1">ZJU_SS_LIU_2023</strain>
    </source>
</reference>
<comment type="caution">
    <text evidence="1">The sequence shown here is derived from an EMBL/GenBank/DDBJ whole genome shotgun (WGS) entry which is preliminary data.</text>
</comment>
<dbReference type="EMBL" id="CM056741">
    <property type="protein sequence ID" value="KAJ8687199.1"/>
    <property type="molecule type" value="Genomic_DNA"/>
</dbReference>
<organism evidence="1 2">
    <name type="scientific">Eretmocerus hayati</name>
    <dbReference type="NCBI Taxonomy" id="131215"/>
    <lineage>
        <taxon>Eukaryota</taxon>
        <taxon>Metazoa</taxon>
        <taxon>Ecdysozoa</taxon>
        <taxon>Arthropoda</taxon>
        <taxon>Hexapoda</taxon>
        <taxon>Insecta</taxon>
        <taxon>Pterygota</taxon>
        <taxon>Neoptera</taxon>
        <taxon>Endopterygota</taxon>
        <taxon>Hymenoptera</taxon>
        <taxon>Apocrita</taxon>
        <taxon>Proctotrupomorpha</taxon>
        <taxon>Chalcidoidea</taxon>
        <taxon>Aphelinidae</taxon>
        <taxon>Aphelininae</taxon>
        <taxon>Eretmocerus</taxon>
    </lineage>
</organism>
<keyword evidence="2" id="KW-1185">Reference proteome</keyword>
<protein>
    <submittedName>
        <fullName evidence="1">Uncharacterized protein</fullName>
    </submittedName>
</protein>
<evidence type="ECO:0000313" key="2">
    <source>
        <dbReference type="Proteomes" id="UP001239111"/>
    </source>
</evidence>
<proteinExistence type="predicted"/>
<sequence>MERSSGIGKDGVAVSGSCVSKSKHCPEQARDELISILTKREKVHGRSISAFRLVVFYVKIRPFRARIPGPRLVILLALGAILSAYPYATNFVRSLPYRRCLMQQPGATKNLFRPAEDCSICQEVQKIEKISNIDSTLFEERYAYSGRPVVVTDATKNWTAMQAFSFAFFKELYKDQEFDCQFFPYKTGFQSLRDVFDMSMSRALLESGTEPWYVGWSNCDENIGSILREYYYRPYFLPDTSESEKTDWIFMGSPGYGAPMHVDDVKYPSWQAQIQGRKKWTLEPPRECQYSCTRLEVTVDSGEIIVLDTNKWYHQTLIVSEDISITIGAEYD</sequence>
<name>A0ACC2PX30_9HYME</name>
<accession>A0ACC2PX30</accession>